<dbReference type="Pfam" id="PF01565">
    <property type="entry name" value="FAD_binding_4"/>
    <property type="match status" value="1"/>
</dbReference>
<proteinExistence type="predicted"/>
<dbReference type="PANTHER" id="PTHR43762">
    <property type="entry name" value="L-GULONOLACTONE OXIDASE"/>
    <property type="match status" value="1"/>
</dbReference>
<dbReference type="GO" id="GO:0080049">
    <property type="term" value="F:L-gulono-1,4-lactone dehydrogenase activity"/>
    <property type="evidence" value="ECO:0007669"/>
    <property type="project" value="TreeGrafter"/>
</dbReference>
<dbReference type="InterPro" id="IPR016169">
    <property type="entry name" value="FAD-bd_PCMH_sub2"/>
</dbReference>
<organism evidence="4 5">
    <name type="scientific">Oleiphilus messinensis</name>
    <dbReference type="NCBI Taxonomy" id="141451"/>
    <lineage>
        <taxon>Bacteria</taxon>
        <taxon>Pseudomonadati</taxon>
        <taxon>Pseudomonadota</taxon>
        <taxon>Gammaproteobacteria</taxon>
        <taxon>Oceanospirillales</taxon>
        <taxon>Oleiphilaceae</taxon>
        <taxon>Oleiphilus</taxon>
    </lineage>
</organism>
<dbReference type="PROSITE" id="PS51387">
    <property type="entry name" value="FAD_PCMH"/>
    <property type="match status" value="1"/>
</dbReference>
<keyword evidence="2" id="KW-0472">Membrane</keyword>
<keyword evidence="2" id="KW-1133">Transmembrane helix</keyword>
<keyword evidence="1" id="KW-0285">Flavoprotein</keyword>
<dbReference type="InterPro" id="IPR016166">
    <property type="entry name" value="FAD-bd_PCMH"/>
</dbReference>
<dbReference type="GO" id="GO:0016899">
    <property type="term" value="F:oxidoreductase activity, acting on the CH-OH group of donors, oxygen as acceptor"/>
    <property type="evidence" value="ECO:0007669"/>
    <property type="project" value="InterPro"/>
</dbReference>
<dbReference type="KEGG" id="ome:OLMES_1946"/>
<dbReference type="GO" id="GO:0071949">
    <property type="term" value="F:FAD binding"/>
    <property type="evidence" value="ECO:0007669"/>
    <property type="project" value="InterPro"/>
</dbReference>
<keyword evidence="2" id="KW-0812">Transmembrane</keyword>
<keyword evidence="5" id="KW-1185">Reference proteome</keyword>
<protein>
    <submittedName>
        <fullName evidence="4">FAD binding oxidase</fullName>
    </submittedName>
</protein>
<reference evidence="4 5" key="1">
    <citation type="submission" date="2017-05" db="EMBL/GenBank/DDBJ databases">
        <title>Genomic insights into alkan degradation activity of Oleiphilus messinensis.</title>
        <authorList>
            <person name="Kozyavkin S.A."/>
            <person name="Slesarev A.I."/>
            <person name="Golyshin P.N."/>
            <person name="Korzhenkov A."/>
            <person name="Golyshina O.N."/>
            <person name="Toshchakov S.V."/>
        </authorList>
    </citation>
    <scope>NUCLEOTIDE SEQUENCE [LARGE SCALE GENOMIC DNA]</scope>
    <source>
        <strain evidence="4 5">ME102</strain>
    </source>
</reference>
<dbReference type="RefSeq" id="WP_157678236.1">
    <property type="nucleotide sequence ID" value="NZ_CP021425.1"/>
</dbReference>
<gene>
    <name evidence="4" type="ORF">OLMES_1946</name>
</gene>
<name>A0A1Y0I722_9GAMM</name>
<dbReference type="EMBL" id="CP021425">
    <property type="protein sequence ID" value="ARU56020.1"/>
    <property type="molecule type" value="Genomic_DNA"/>
</dbReference>
<dbReference type="Gene3D" id="3.30.465.10">
    <property type="match status" value="1"/>
</dbReference>
<dbReference type="InterPro" id="IPR010031">
    <property type="entry name" value="FAD_lactone_oxidase-like"/>
</dbReference>
<dbReference type="OrthoDB" id="143770at2"/>
<evidence type="ECO:0000259" key="3">
    <source>
        <dbReference type="PROSITE" id="PS51387"/>
    </source>
</evidence>
<evidence type="ECO:0000313" key="4">
    <source>
        <dbReference type="EMBL" id="ARU56020.1"/>
    </source>
</evidence>
<sequence length="419" mass="46235">MDELASFVVASKGLIARGMGRSYGDSALSKTVVSMCKFDRLIDFDPLQGILTCEAGVSVADIVDIFVSRGWFLPVVPGTKFVSIGGAVASDVHGKNHHKDGSFANCISSFKLLMANGDIVQCSRQERAPLFYATIGGMGLTGIILQVTLFLKRIPSAHVRQRVFRAANLKEAMGIFEANLNATYSVAWIDCLARRANSGRSLVMFGEHAGVEELPLEMSKKPLQLVRKRKIDIPFEFPSGALNRHSVKAFNWIYYNFSSRRAESLVDLETFFFPLDSLLNWNRIYGKKGFVQYQVAFPLASSREGLTEILSIISQAGLGSFLAVLKYLGGGRGGLSFPINGYTLALDLPYFNTLPGLLAKLDVVTREYGGRLYLTKDSRMAQQLFDATYGEAVNHFRALRREIDPQSKISSLQSIRLGL</sequence>
<dbReference type="InterPro" id="IPR036318">
    <property type="entry name" value="FAD-bd_PCMH-like_sf"/>
</dbReference>
<dbReference type="Proteomes" id="UP000196027">
    <property type="component" value="Chromosome"/>
</dbReference>
<dbReference type="AlphaFoldDB" id="A0A1Y0I722"/>
<evidence type="ECO:0000256" key="1">
    <source>
        <dbReference type="ARBA" id="ARBA00022827"/>
    </source>
</evidence>
<evidence type="ECO:0000256" key="2">
    <source>
        <dbReference type="SAM" id="Phobius"/>
    </source>
</evidence>
<evidence type="ECO:0000313" key="5">
    <source>
        <dbReference type="Proteomes" id="UP000196027"/>
    </source>
</evidence>
<dbReference type="SUPFAM" id="SSF56176">
    <property type="entry name" value="FAD-binding/transporter-associated domain-like"/>
    <property type="match status" value="1"/>
</dbReference>
<accession>A0A1Y0I722</accession>
<feature type="domain" description="FAD-binding PCMH-type" evidence="3">
    <location>
        <begin position="1"/>
        <end position="154"/>
    </location>
</feature>
<keyword evidence="1" id="KW-0274">FAD</keyword>
<dbReference type="PANTHER" id="PTHR43762:SF1">
    <property type="entry name" value="D-ARABINONO-1,4-LACTONE OXIDASE"/>
    <property type="match status" value="1"/>
</dbReference>
<dbReference type="InterPro" id="IPR006094">
    <property type="entry name" value="Oxid_FAD_bind_N"/>
</dbReference>
<feature type="transmembrane region" description="Helical" evidence="2">
    <location>
        <begin position="130"/>
        <end position="151"/>
    </location>
</feature>